<name>A0ABV8U853_9PROT</name>
<dbReference type="PROSITE" id="PS01031">
    <property type="entry name" value="SHSP"/>
    <property type="match status" value="1"/>
</dbReference>
<evidence type="ECO:0000313" key="5">
    <source>
        <dbReference type="Proteomes" id="UP001595776"/>
    </source>
</evidence>
<evidence type="ECO:0000313" key="4">
    <source>
        <dbReference type="EMBL" id="MFC4346855.1"/>
    </source>
</evidence>
<evidence type="ECO:0000256" key="1">
    <source>
        <dbReference type="PROSITE-ProRule" id="PRU00285"/>
    </source>
</evidence>
<proteinExistence type="inferred from homology"/>
<dbReference type="EMBL" id="JBHSCR010000001">
    <property type="protein sequence ID" value="MFC4346855.1"/>
    <property type="molecule type" value="Genomic_DNA"/>
</dbReference>
<dbReference type="InterPro" id="IPR008978">
    <property type="entry name" value="HSP20-like_chaperone"/>
</dbReference>
<feature type="domain" description="SHSP" evidence="3">
    <location>
        <begin position="55"/>
        <end position="170"/>
    </location>
</feature>
<evidence type="ECO:0000256" key="2">
    <source>
        <dbReference type="RuleBase" id="RU003616"/>
    </source>
</evidence>
<dbReference type="InterPro" id="IPR002068">
    <property type="entry name" value="A-crystallin/Hsp20_dom"/>
</dbReference>
<keyword evidence="5" id="KW-1185">Reference proteome</keyword>
<dbReference type="PANTHER" id="PTHR11527">
    <property type="entry name" value="HEAT-SHOCK PROTEIN 20 FAMILY MEMBER"/>
    <property type="match status" value="1"/>
</dbReference>
<comment type="caution">
    <text evidence="4">The sequence shown here is derived from an EMBL/GenBank/DDBJ whole genome shotgun (WGS) entry which is preliminary data.</text>
</comment>
<protein>
    <submittedName>
        <fullName evidence="4">Hsp20/alpha crystallin family protein</fullName>
    </submittedName>
</protein>
<dbReference type="InterPro" id="IPR031107">
    <property type="entry name" value="Small_HSP"/>
</dbReference>
<organism evidence="4 5">
    <name type="scientific">Kordiimonas lipolytica</name>
    <dbReference type="NCBI Taxonomy" id="1662421"/>
    <lineage>
        <taxon>Bacteria</taxon>
        <taxon>Pseudomonadati</taxon>
        <taxon>Pseudomonadota</taxon>
        <taxon>Alphaproteobacteria</taxon>
        <taxon>Kordiimonadales</taxon>
        <taxon>Kordiimonadaceae</taxon>
        <taxon>Kordiimonas</taxon>
    </lineage>
</organism>
<gene>
    <name evidence="4" type="ORF">ACFO5Q_03235</name>
</gene>
<sequence length="170" mass="19222">MATSKNLTPSGNGGRRLSFWNNDPFESLHDDMDRLFSRYLTPSLLHRPSALLGSDMSAQNYAQMDVRESDEAIDIKVDVPGMDVDDINVTLTDKTLLTIRGERKTESEEKLKDFYRVERAYGSFLRRIDLPAEVDENKIDASVKRGVLSLHLPKTAQAKAHEKKIKIKAS</sequence>
<dbReference type="Gene3D" id="2.60.40.790">
    <property type="match status" value="1"/>
</dbReference>
<dbReference type="SUPFAM" id="SSF49764">
    <property type="entry name" value="HSP20-like chaperones"/>
    <property type="match status" value="1"/>
</dbReference>
<accession>A0ABV8U853</accession>
<reference evidence="5" key="1">
    <citation type="journal article" date="2019" name="Int. J. Syst. Evol. Microbiol.">
        <title>The Global Catalogue of Microorganisms (GCM) 10K type strain sequencing project: providing services to taxonomists for standard genome sequencing and annotation.</title>
        <authorList>
            <consortium name="The Broad Institute Genomics Platform"/>
            <consortium name="The Broad Institute Genome Sequencing Center for Infectious Disease"/>
            <person name="Wu L."/>
            <person name="Ma J."/>
        </authorList>
    </citation>
    <scope>NUCLEOTIDE SEQUENCE [LARGE SCALE GENOMIC DNA]</scope>
    <source>
        <strain evidence="5">CGMCC 1.15304</strain>
    </source>
</reference>
<dbReference type="Pfam" id="PF00011">
    <property type="entry name" value="HSP20"/>
    <property type="match status" value="1"/>
</dbReference>
<dbReference type="CDD" id="cd06464">
    <property type="entry name" value="ACD_sHsps-like"/>
    <property type="match status" value="1"/>
</dbReference>
<dbReference type="RefSeq" id="WP_068147922.1">
    <property type="nucleotide sequence ID" value="NZ_JBHSCR010000001.1"/>
</dbReference>
<comment type="similarity">
    <text evidence="1 2">Belongs to the small heat shock protein (HSP20) family.</text>
</comment>
<evidence type="ECO:0000259" key="3">
    <source>
        <dbReference type="PROSITE" id="PS01031"/>
    </source>
</evidence>
<dbReference type="Proteomes" id="UP001595776">
    <property type="component" value="Unassembled WGS sequence"/>
</dbReference>